<reference evidence="2 3" key="1">
    <citation type="submission" date="2016-11" db="EMBL/GenBank/DDBJ databases">
        <authorList>
            <person name="Jaros S."/>
            <person name="Januszkiewicz K."/>
            <person name="Wedrychowicz H."/>
        </authorList>
    </citation>
    <scope>NUCLEOTIDE SEQUENCE [LARGE SCALE GENOMIC DNA]</scope>
    <source>
        <strain evidence="2 3">CGMCC 4.2025</strain>
    </source>
</reference>
<gene>
    <name evidence="2" type="ORF">SAMN05216499_1576</name>
</gene>
<dbReference type="STRING" id="310782.SAMN05216499_1576"/>
<sequence length="60" mass="6751">MNAYSYAHNNPFAKSDRDGTRPLGPTDGGTSADNAWPKDLGMSAGWHYRNRRWVWGQSPK</sequence>
<proteinExistence type="predicted"/>
<dbReference type="Proteomes" id="UP000184111">
    <property type="component" value="Unassembled WGS sequence"/>
</dbReference>
<name>A0A1M7QZW6_9ACTN</name>
<feature type="region of interest" description="Disordered" evidence="1">
    <location>
        <begin position="1"/>
        <end position="38"/>
    </location>
</feature>
<dbReference type="RefSeq" id="WP_073503082.1">
    <property type="nucleotide sequence ID" value="NZ_FRBI01000057.1"/>
</dbReference>
<dbReference type="AlphaFoldDB" id="A0A1M7QZW6"/>
<dbReference type="EMBL" id="FRBI01000057">
    <property type="protein sequence ID" value="SHN37873.1"/>
    <property type="molecule type" value="Genomic_DNA"/>
</dbReference>
<keyword evidence="3" id="KW-1185">Reference proteome</keyword>
<evidence type="ECO:0000313" key="2">
    <source>
        <dbReference type="EMBL" id="SHN37873.1"/>
    </source>
</evidence>
<accession>A0A1M7QZW6</accession>
<protein>
    <recommendedName>
        <fullName evidence="4">RHS repeat-associated core domain-containing protein</fullName>
    </recommendedName>
</protein>
<evidence type="ECO:0008006" key="4">
    <source>
        <dbReference type="Google" id="ProtNLM"/>
    </source>
</evidence>
<organism evidence="2 3">
    <name type="scientific">Actinacidiphila paucisporea</name>
    <dbReference type="NCBI Taxonomy" id="310782"/>
    <lineage>
        <taxon>Bacteria</taxon>
        <taxon>Bacillati</taxon>
        <taxon>Actinomycetota</taxon>
        <taxon>Actinomycetes</taxon>
        <taxon>Kitasatosporales</taxon>
        <taxon>Streptomycetaceae</taxon>
        <taxon>Actinacidiphila</taxon>
    </lineage>
</organism>
<evidence type="ECO:0000313" key="3">
    <source>
        <dbReference type="Proteomes" id="UP000184111"/>
    </source>
</evidence>
<evidence type="ECO:0000256" key="1">
    <source>
        <dbReference type="SAM" id="MobiDB-lite"/>
    </source>
</evidence>
<dbReference type="OrthoDB" id="291011at2"/>